<evidence type="ECO:0000313" key="2">
    <source>
        <dbReference type="Proteomes" id="UP000750711"/>
    </source>
</evidence>
<accession>A0A9P8IDX4</accession>
<keyword evidence="2" id="KW-1185">Reference proteome</keyword>
<protein>
    <submittedName>
        <fullName evidence="1">Uncharacterized protein</fullName>
    </submittedName>
</protein>
<organism evidence="1 2">
    <name type="scientific">Trichoglossum hirsutum</name>
    <dbReference type="NCBI Taxonomy" id="265104"/>
    <lineage>
        <taxon>Eukaryota</taxon>
        <taxon>Fungi</taxon>
        <taxon>Dikarya</taxon>
        <taxon>Ascomycota</taxon>
        <taxon>Pezizomycotina</taxon>
        <taxon>Geoglossomycetes</taxon>
        <taxon>Geoglossales</taxon>
        <taxon>Geoglossaceae</taxon>
        <taxon>Trichoglossum</taxon>
    </lineage>
</organism>
<dbReference type="AlphaFoldDB" id="A0A9P8IDX4"/>
<evidence type="ECO:0000313" key="1">
    <source>
        <dbReference type="EMBL" id="KAH0555748.1"/>
    </source>
</evidence>
<proteinExistence type="predicted"/>
<reference evidence="1" key="1">
    <citation type="submission" date="2021-03" db="EMBL/GenBank/DDBJ databases">
        <title>Comparative genomics and phylogenomic investigation of the class Geoglossomycetes provide insights into ecological specialization and systematics.</title>
        <authorList>
            <person name="Melie T."/>
            <person name="Pirro S."/>
            <person name="Miller A.N."/>
            <person name="Quandt A."/>
        </authorList>
    </citation>
    <scope>NUCLEOTIDE SEQUENCE</scope>
    <source>
        <strain evidence="1">CAQ_001_2017</strain>
    </source>
</reference>
<dbReference type="EMBL" id="JAGHQM010001379">
    <property type="protein sequence ID" value="KAH0555748.1"/>
    <property type="molecule type" value="Genomic_DNA"/>
</dbReference>
<gene>
    <name evidence="1" type="ORF">GP486_006305</name>
</gene>
<comment type="caution">
    <text evidence="1">The sequence shown here is derived from an EMBL/GenBank/DDBJ whole genome shotgun (WGS) entry which is preliminary data.</text>
</comment>
<sequence length="129" mass="14081">MWFCHLCRFSIDLDLGSDSAKESATNRWAMDPWGHHSVTEGPDYPPELSFGYNAESSLLDSSSASAFLFDNPYGPGFLDDMDHTGELQRASSSFSAGPSWLAGSSLLGENSLQNFNIKHENLLGRSSVS</sequence>
<dbReference type="Proteomes" id="UP000750711">
    <property type="component" value="Unassembled WGS sequence"/>
</dbReference>
<name>A0A9P8IDX4_9PEZI</name>